<dbReference type="OrthoDB" id="995477at2759"/>
<dbReference type="PANTHER" id="PTHR10145:SF6">
    <property type="entry name" value="TRANSCRIPTION ELONGATION FACTOR SPT6"/>
    <property type="match status" value="1"/>
</dbReference>
<dbReference type="Gene3D" id="3.30.505.10">
    <property type="entry name" value="SH2 domain"/>
    <property type="match status" value="2"/>
</dbReference>
<feature type="region of interest" description="Disordered" evidence="7">
    <location>
        <begin position="1"/>
        <end position="231"/>
    </location>
</feature>
<dbReference type="CDD" id="cd09918">
    <property type="entry name" value="SH2_Nterm_SPT6_like"/>
    <property type="match status" value="1"/>
</dbReference>
<feature type="region of interest" description="Disordered" evidence="7">
    <location>
        <begin position="1508"/>
        <end position="1726"/>
    </location>
</feature>
<dbReference type="InterPro" id="IPR006641">
    <property type="entry name" value="YqgF/RNaseH-like_dom"/>
</dbReference>
<feature type="domain" description="S1 motif" evidence="8">
    <location>
        <begin position="1148"/>
        <end position="1225"/>
    </location>
</feature>
<keyword evidence="3 5" id="KW-0804">Transcription</keyword>
<dbReference type="Pfam" id="PF14633">
    <property type="entry name" value="SH2_2"/>
    <property type="match status" value="1"/>
</dbReference>
<evidence type="ECO:0000313" key="9">
    <source>
        <dbReference type="EMBL" id="KAI5078919.1"/>
    </source>
</evidence>
<dbReference type="InterPro" id="IPR023319">
    <property type="entry name" value="Tex-like_HTH_dom_sf"/>
</dbReference>
<dbReference type="Pfam" id="PF17674">
    <property type="entry name" value="HHH_9"/>
    <property type="match status" value="1"/>
</dbReference>
<name>A0A9D4V3K2_ADICA</name>
<dbReference type="SMART" id="SM00732">
    <property type="entry name" value="YqgFc"/>
    <property type="match status" value="1"/>
</dbReference>
<evidence type="ECO:0000256" key="5">
    <source>
        <dbReference type="PIRNR" id="PIRNR036947"/>
    </source>
</evidence>
<dbReference type="InterPro" id="IPR023323">
    <property type="entry name" value="Tex-like_dom_sf"/>
</dbReference>
<dbReference type="Gene3D" id="1.10.10.650">
    <property type="entry name" value="RuvA domain 2-like"/>
    <property type="match status" value="1"/>
</dbReference>
<feature type="region of interest" description="Disordered" evidence="7">
    <location>
        <begin position="248"/>
        <end position="279"/>
    </location>
</feature>
<gene>
    <name evidence="9" type="ORF">GOP47_0006590</name>
</gene>
<feature type="compositionally biased region" description="Basic and acidic residues" evidence="7">
    <location>
        <begin position="1675"/>
        <end position="1691"/>
    </location>
</feature>
<dbReference type="GO" id="GO:0140673">
    <property type="term" value="P:transcription elongation-coupled chromatin remodeling"/>
    <property type="evidence" value="ECO:0007669"/>
    <property type="project" value="InterPro"/>
</dbReference>
<feature type="coiled-coil region" evidence="6">
    <location>
        <begin position="440"/>
        <end position="467"/>
    </location>
</feature>
<dbReference type="InterPro" id="IPR037027">
    <property type="entry name" value="YqgF/RNaseH-like_dom_sf"/>
</dbReference>
<dbReference type="PANTHER" id="PTHR10145">
    <property type="entry name" value="TRANSCRIPTION ELONGATION FACTOR SPT6"/>
    <property type="match status" value="1"/>
</dbReference>
<feature type="compositionally biased region" description="Basic residues" evidence="7">
    <location>
        <begin position="210"/>
        <end position="219"/>
    </location>
</feature>
<feature type="compositionally biased region" description="Basic and acidic residues" evidence="7">
    <location>
        <begin position="146"/>
        <end position="163"/>
    </location>
</feature>
<dbReference type="Pfam" id="PF14635">
    <property type="entry name" value="HHH_7"/>
    <property type="match status" value="1"/>
</dbReference>
<dbReference type="FunFam" id="1.10.10.2740:FF:000002">
    <property type="entry name" value="Transcription elongation factor Spt6"/>
    <property type="match status" value="1"/>
</dbReference>
<dbReference type="InterPro" id="IPR012340">
    <property type="entry name" value="NA-bd_OB-fold"/>
</dbReference>
<comment type="subcellular location">
    <subcellularLocation>
        <location evidence="1 5">Nucleus</location>
    </subcellularLocation>
</comment>
<dbReference type="InterPro" id="IPR003029">
    <property type="entry name" value="S1_domain"/>
</dbReference>
<dbReference type="InterPro" id="IPR028083">
    <property type="entry name" value="Spt6_acidic_N_dom"/>
</dbReference>
<dbReference type="InterPro" id="IPR035420">
    <property type="entry name" value="Spt6_SH2"/>
</dbReference>
<dbReference type="InterPro" id="IPR017072">
    <property type="entry name" value="TF_Spt6"/>
</dbReference>
<dbReference type="Pfam" id="PF21710">
    <property type="entry name" value="Spt6_S1"/>
    <property type="match status" value="1"/>
</dbReference>
<keyword evidence="10" id="KW-1185">Reference proteome</keyword>
<feature type="compositionally biased region" description="Acidic residues" evidence="7">
    <location>
        <begin position="8"/>
        <end position="64"/>
    </location>
</feature>
<evidence type="ECO:0000259" key="8">
    <source>
        <dbReference type="PROSITE" id="PS50126"/>
    </source>
</evidence>
<dbReference type="InterPro" id="IPR032706">
    <property type="entry name" value="Spt6_HHH"/>
</dbReference>
<evidence type="ECO:0000256" key="6">
    <source>
        <dbReference type="SAM" id="Coils"/>
    </source>
</evidence>
<dbReference type="Proteomes" id="UP000886520">
    <property type="component" value="Chromosome 6"/>
</dbReference>
<evidence type="ECO:0000313" key="10">
    <source>
        <dbReference type="Proteomes" id="UP000886520"/>
    </source>
</evidence>
<dbReference type="SUPFAM" id="SSF50249">
    <property type="entry name" value="Nucleic acid-binding proteins"/>
    <property type="match status" value="1"/>
</dbReference>
<dbReference type="InterPro" id="IPR035019">
    <property type="entry name" value="Spt6_SH2_N"/>
</dbReference>
<dbReference type="Gene3D" id="1.10.10.2740">
    <property type="entry name" value="Spt6, Death-like domain"/>
    <property type="match status" value="1"/>
</dbReference>
<evidence type="ECO:0000256" key="2">
    <source>
        <dbReference type="ARBA" id="ARBA00009253"/>
    </source>
</evidence>
<evidence type="ECO:0000256" key="1">
    <source>
        <dbReference type="ARBA" id="ARBA00004123"/>
    </source>
</evidence>
<comment type="function">
    <text evidence="5">Transcription elongation factor that enhances transcription elongation by RNA polymerase II (RNAPII).</text>
</comment>
<dbReference type="CDD" id="cd09928">
    <property type="entry name" value="SH2_Cterm_SPT6_like"/>
    <property type="match status" value="1"/>
</dbReference>
<dbReference type="InterPro" id="IPR036860">
    <property type="entry name" value="SH2_dom_sf"/>
</dbReference>
<evidence type="ECO:0000256" key="7">
    <source>
        <dbReference type="SAM" id="MobiDB-lite"/>
    </source>
</evidence>
<dbReference type="SUPFAM" id="SSF55550">
    <property type="entry name" value="SH2 domain"/>
    <property type="match status" value="1"/>
</dbReference>
<dbReference type="Gene3D" id="2.40.50.140">
    <property type="entry name" value="Nucleic acid-binding proteins"/>
    <property type="match status" value="1"/>
</dbReference>
<dbReference type="InterPro" id="IPR012337">
    <property type="entry name" value="RNaseH-like_sf"/>
</dbReference>
<evidence type="ECO:0000256" key="3">
    <source>
        <dbReference type="ARBA" id="ARBA00023163"/>
    </source>
</evidence>
<feature type="region of interest" description="Disordered" evidence="7">
    <location>
        <begin position="1457"/>
        <end position="1481"/>
    </location>
</feature>
<evidence type="ECO:0000256" key="4">
    <source>
        <dbReference type="ARBA" id="ARBA00023242"/>
    </source>
</evidence>
<dbReference type="GO" id="GO:0031491">
    <property type="term" value="F:nucleosome binding"/>
    <property type="evidence" value="ECO:0007669"/>
    <property type="project" value="TreeGrafter"/>
</dbReference>
<proteinExistence type="inferred from homology"/>
<dbReference type="InterPro" id="IPR010994">
    <property type="entry name" value="RuvA_2-like"/>
</dbReference>
<dbReference type="GO" id="GO:0034728">
    <property type="term" value="P:nucleosome organization"/>
    <property type="evidence" value="ECO:0007669"/>
    <property type="project" value="TreeGrafter"/>
</dbReference>
<feature type="compositionally biased region" description="Acidic residues" evidence="7">
    <location>
        <begin position="87"/>
        <end position="98"/>
    </location>
</feature>
<accession>A0A9D4V3K2</accession>
<dbReference type="Pfam" id="PF22706">
    <property type="entry name" value="Tex_central_region"/>
    <property type="match status" value="1"/>
</dbReference>
<dbReference type="InterPro" id="IPR035018">
    <property type="entry name" value="Spt6_SH2_C"/>
</dbReference>
<dbReference type="SUPFAM" id="SSF47781">
    <property type="entry name" value="RuvA domain 2-like"/>
    <property type="match status" value="2"/>
</dbReference>
<comment type="caution">
    <text evidence="9">The sequence shown here is derived from an EMBL/GenBank/DDBJ whole genome shotgun (WGS) entry which is preliminary data.</text>
</comment>
<dbReference type="SMART" id="SM00316">
    <property type="entry name" value="S1"/>
    <property type="match status" value="1"/>
</dbReference>
<dbReference type="SUPFAM" id="SSF158832">
    <property type="entry name" value="Tex N-terminal region-like"/>
    <property type="match status" value="1"/>
</dbReference>
<dbReference type="PROSITE" id="PS50126">
    <property type="entry name" value="S1"/>
    <property type="match status" value="1"/>
</dbReference>
<comment type="similarity">
    <text evidence="2 5">Belongs to the SPT6 family.</text>
</comment>
<dbReference type="PIRSF" id="PIRSF036947">
    <property type="entry name" value="Spt6"/>
    <property type="match status" value="1"/>
</dbReference>
<protein>
    <recommendedName>
        <fullName evidence="5">Transcription elongation factor spt6</fullName>
    </recommendedName>
</protein>
<dbReference type="InterPro" id="IPR055179">
    <property type="entry name" value="Tex-like_central_region"/>
</dbReference>
<feature type="compositionally biased region" description="Gly residues" evidence="7">
    <location>
        <begin position="1553"/>
        <end position="1586"/>
    </location>
</feature>
<dbReference type="GO" id="GO:0042393">
    <property type="term" value="F:histone binding"/>
    <property type="evidence" value="ECO:0007669"/>
    <property type="project" value="TreeGrafter"/>
</dbReference>
<dbReference type="Pfam" id="PF14632">
    <property type="entry name" value="SPT6_acidic"/>
    <property type="match status" value="1"/>
</dbReference>
<organism evidence="9 10">
    <name type="scientific">Adiantum capillus-veneris</name>
    <name type="common">Maidenhair fern</name>
    <dbReference type="NCBI Taxonomy" id="13818"/>
    <lineage>
        <taxon>Eukaryota</taxon>
        <taxon>Viridiplantae</taxon>
        <taxon>Streptophyta</taxon>
        <taxon>Embryophyta</taxon>
        <taxon>Tracheophyta</taxon>
        <taxon>Polypodiopsida</taxon>
        <taxon>Polypodiidae</taxon>
        <taxon>Polypodiales</taxon>
        <taxon>Pteridineae</taxon>
        <taxon>Pteridaceae</taxon>
        <taxon>Vittarioideae</taxon>
        <taxon>Adiantum</taxon>
    </lineage>
</organism>
<feature type="compositionally biased region" description="Gly residues" evidence="7">
    <location>
        <begin position="1508"/>
        <end position="1525"/>
    </location>
</feature>
<dbReference type="SUPFAM" id="SSF53098">
    <property type="entry name" value="Ribonuclease H-like"/>
    <property type="match status" value="1"/>
</dbReference>
<reference evidence="9" key="1">
    <citation type="submission" date="2021-01" db="EMBL/GenBank/DDBJ databases">
        <title>Adiantum capillus-veneris genome.</title>
        <authorList>
            <person name="Fang Y."/>
            <person name="Liao Q."/>
        </authorList>
    </citation>
    <scope>NUCLEOTIDE SEQUENCE</scope>
    <source>
        <strain evidence="9">H3</strain>
        <tissue evidence="9">Leaf</tissue>
    </source>
</reference>
<dbReference type="Gene3D" id="1.10.150.850">
    <property type="entry name" value="Spt6, helix-hairpin-helix domain"/>
    <property type="match status" value="1"/>
</dbReference>
<dbReference type="InterPro" id="IPR042066">
    <property type="entry name" value="Spt6_death-like"/>
</dbReference>
<dbReference type="InterPro" id="IPR028231">
    <property type="entry name" value="Spt6_YqgF"/>
</dbReference>
<dbReference type="InterPro" id="IPR049540">
    <property type="entry name" value="Spt6-like_S1"/>
</dbReference>
<dbReference type="GO" id="GO:0008023">
    <property type="term" value="C:transcription elongation factor complex"/>
    <property type="evidence" value="ECO:0007669"/>
    <property type="project" value="TreeGrafter"/>
</dbReference>
<feature type="compositionally biased region" description="Acidic residues" evidence="7">
    <location>
        <begin position="164"/>
        <end position="203"/>
    </location>
</feature>
<dbReference type="EMBL" id="JABFUD020000006">
    <property type="protein sequence ID" value="KAI5078919.1"/>
    <property type="molecule type" value="Genomic_DNA"/>
</dbReference>
<dbReference type="Gene3D" id="3.30.420.140">
    <property type="entry name" value="YqgF/RNase H-like domain"/>
    <property type="match status" value="1"/>
</dbReference>
<dbReference type="Gene3D" id="1.10.3500.10">
    <property type="entry name" value="Tex N-terminal region-like"/>
    <property type="match status" value="1"/>
</dbReference>
<keyword evidence="6" id="KW-0175">Coiled coil</keyword>
<sequence>MGARTVSSDEEDIEEREDDMEDNEAAADNADNDEEDEEEDEGQDEYEKDDFIVDDVEEEEEEQEQVSSGEEEAKLKKKKRKKRDAEENYELDEEDYELLQENVHGFHRPKSSSKTKFKRLKKAGRVANDGEREGQAGLSDDEELEEGNRHGRTAEEELKRTLFGDDEGVPPEDLGEEEVEEEEEDIGEEDDMADFIVDEEMVDENGQPVRRGKTRKKGPRQAAGISSSALQEAQEIFGDVTELLDRRKYGLTGERGDEENEDEGREGYHMGRSSKKKLEEEFEPSILEERYMTERDNRIRETDVPERLQLLDELIGIIPPKQPKFEEAEWIYDQGFGYPLKILPREYEYLLPSEKDKDKQKRVVIEKAEVVKQIEFVLTQLHDSKSEIPFIGMYRREGCPNLVGAPVSMKESKKKEEAPNLRDFKLLWQIFSMDKKWRWLQRRKAALAEAYEKRARLEEQKNSENLDMLKKLLAALQEARSQVAVDDVDAKYTLHFPPDEVDFDQSQFKRPKRKSAYSTYRKNGLGVVAGQFGLTPEQFGENLQAMYKRHEVEDSSSTPEDLAAKEQDIGDSQSVLRGARYMAAIEISTEPAVRDYVRNVYSERAVLSTKPTKDGNTVIDANHDYAVVKWLSNKPLGAFKDGQWLMIQKAEEEKLIEVSLGLPKDASNTLMQEFEVMYLSDGVSRTAQLWNEQRRQIIKDALNSILLPFLEKETRMVLTMRAKQWVTQECGLTLWKKAAMAPWKDVSEDGIEDDELPRVLACCYGDTMNISTTFVMLDSSGEIINTLHTAHLFSAEKDPRKQNDMERLEKFMLEYQPQIAVVGAGGGPKSIQARKTILQAVHKLIEMYPKEVKEKLEHMNTNIVDESLARIYEASSISKEQLPGQPGIVRRAVYLGRYLQSPLASIASLCGPNREILSFSLHELQNFLTNDEKYAVIEQMLVTITNQVGIDINMAAVHDWLFAPLQFICGLGARKASVIQRSIQGAGRISTRKEMLTPLRLMKKNVFINACGSLRICSSGQAASGNQVMDPLDDTRIHPESYDLARNMAELVYDEAQKQEDDEVEEDIIDVAFEYVKSHPHIIQSLDIEEYIKMVEEKYSIIKPETLRDIQKELLHGFKEWRYAYSPPSDDEIFTLLTGETEQTLGAGRVVTVKVVGVLERGIRCELGNGLTGFIQKDDFSDDATADHQQAPLGMMITCRVKNINKSIIDDSPRIRYYSVDLTFRNSAMRGDDWEKVWSKETFFAKDALLKSNEQEKATKAKDDEKRKSFKPRMIVHPQFQNISMSDAIESLAEKDVGEIIIRPSSKGPTHLSITLKFYDGVYTHIDVLEGGKDSKDFTSFLSLGKSLKIGEDVFEDLDEVIARYVDPLVGNLKEMLRYRKFRRGRKEEVDAHLKQEKLVNPSRIVYAFSVSHEHPGAFLLSYLRSANVHHEYISLYPKGSLAAMVPMKGPAPAAAAGGTWGSAERRSPTTWDNGGWNASKGPAQANWERLSVANAMAVPAASNWGGRGVSGLSEGWGRGGGPSGDEGWEKGSRAEYQGGRGRADHQMVSGERYGGGFRGGGRFGRGDSFRGGFGGRSGRGPGGRGGRWEREGQNNRGPWGQGQGRGGWAQAQSTSHGRVSVGAAEDDGWGGDTPARAKDAGGWGQPAQTEDVKDGWSNDGGGGEPAASKGGWGEQKDGETKKQQGWRDEDGGWGQNPASSSGGGGGGWEQTPRDATRGQQADDGW</sequence>
<keyword evidence="4 5" id="KW-0539">Nucleus</keyword>
<dbReference type="Pfam" id="PF14639">
    <property type="entry name" value="YqgF"/>
    <property type="match status" value="1"/>
</dbReference>
<feature type="compositionally biased region" description="Basic residues" evidence="7">
    <location>
        <begin position="105"/>
        <end position="124"/>
    </location>
</feature>
<dbReference type="InterPro" id="IPR041692">
    <property type="entry name" value="HHH_9"/>
</dbReference>
<dbReference type="GO" id="GO:0003676">
    <property type="term" value="F:nucleic acid binding"/>
    <property type="evidence" value="ECO:0007669"/>
    <property type="project" value="InterPro"/>
</dbReference>